<evidence type="ECO:0000256" key="1">
    <source>
        <dbReference type="SAM" id="MobiDB-lite"/>
    </source>
</evidence>
<feature type="transmembrane region" description="Helical" evidence="2">
    <location>
        <begin position="122"/>
        <end position="142"/>
    </location>
</feature>
<dbReference type="Proteomes" id="UP000000496">
    <property type="component" value="Chromosome gsn.131"/>
</dbReference>
<keyword evidence="2" id="KW-0812">Transmembrane</keyword>
<organism evidence="3 4">
    <name type="scientific">Simkania negevensis (strain ATCC VR-1471 / DSM 27360 / Z)</name>
    <dbReference type="NCBI Taxonomy" id="331113"/>
    <lineage>
        <taxon>Bacteria</taxon>
        <taxon>Pseudomonadati</taxon>
        <taxon>Chlamydiota</taxon>
        <taxon>Chlamydiia</taxon>
        <taxon>Parachlamydiales</taxon>
        <taxon>Simkaniaceae</taxon>
        <taxon>Simkania</taxon>
    </lineage>
</organism>
<evidence type="ECO:0000313" key="3">
    <source>
        <dbReference type="EMBL" id="CCB87916.1"/>
    </source>
</evidence>
<dbReference type="AlphaFoldDB" id="F8L535"/>
<proteinExistence type="predicted"/>
<evidence type="ECO:0000313" key="4">
    <source>
        <dbReference type="Proteomes" id="UP000000496"/>
    </source>
</evidence>
<dbReference type="HOGENOM" id="CLU_299142_0_0_0"/>
<reference evidence="3 4" key="2">
    <citation type="journal article" date="2011" name="Mol. Biol. Evol.">
        <title>Unity in variety--the pan-genome of the Chlamydiae.</title>
        <authorList>
            <person name="Collingro A."/>
            <person name="Tischler P."/>
            <person name="Weinmaier T."/>
            <person name="Penz T."/>
            <person name="Heinz E."/>
            <person name="Brunham R.C."/>
            <person name="Read T.D."/>
            <person name="Bavoil P.M."/>
            <person name="Sachse K."/>
            <person name="Kahane S."/>
            <person name="Friedman M.G."/>
            <person name="Rattei T."/>
            <person name="Myers G.S."/>
            <person name="Horn M."/>
        </authorList>
    </citation>
    <scope>NUCLEOTIDE SEQUENCE [LARGE SCALE GENOMIC DNA]</scope>
    <source>
        <strain evidence="4">ATCC VR-1471 / Z</strain>
    </source>
</reference>
<feature type="region of interest" description="Disordered" evidence="1">
    <location>
        <begin position="973"/>
        <end position="1003"/>
    </location>
</feature>
<dbReference type="EMBL" id="FR872582">
    <property type="protein sequence ID" value="CCB87916.1"/>
    <property type="molecule type" value="Genomic_DNA"/>
</dbReference>
<sequence length="1003" mass="108986">MSTPDTKNDSSKHLWNPLLNFATLPVAGHYLGIETIGKLRNYSVFQWIPTASLTPTEFAVGGALNAAALSVSEYISGRDGAEIDFTRMVIITLTLATMVFAAPHVTKATSKWTGVVLTTDQMLSIAAFNGLVKLTTLAFVSFMKYMQDSSIAPIPTSNEDARKISQYQTAYFYDLFKKESAKWNDLPLSIRVILNMRFKENGLDEQLPLKGFKDKVGEKMEAEELQFLLERTKGSTDFSNAERKHLNSLFFEAGLHEGVVVSKDTMPEQVGKNLAGYKATDFATLQEPTVRWICYYLRVFPNPVDADKATALSDRMLDLKISSPNLDLVPSKKPTAPKDIAHLAEDEKYLLGWFFGYFKQNAAEFDTLSIDERIAWNNGFVKELGKRVPLTLTADEASKLKDSHAVYFWHLCNDYKEYSHQYWTSTPIEVQKALNAKFDSLTFVTRALYPQTKTEALGMSETELLTLHSELQANATYITYLNKEVQTALASKFTRLGLWMPFAPKPAPTLTDKFIESLTMKNIVIGGTVLAGLGLTCYFVGPPLIAALGAMFKGTNPGNNDCTVTLESGKSHTLGEKDVVCFEPNTGLQKLTAANASDYPNGVLAIGDKVDLTAHNTLCIGEHCETSLTPIVGGSAPYNVTLTPYTEEFPDLLANTPLVLGERGINVLHQGQNVTISDGMTVGDYTFANGNVISINQDGHICVGTATEACVKTFTTDGVTLTPYIPQPVVTTVSLTSGSPVTLDDNVLVKVSHDSKEFTISLGETHGDHTFVKGDVVSINQDGRICVGTETELCGKVFTTDGITLSPYTPPPVVTTASLTSDSPVTLDDNVLVKVSHDSKEFTISLGETHGDYTFAKGDVVSINQDGRICVGTKDQPCEKVFTTDGATLTPYTPPPAMTTVSLTSGSPVTLDDNVLVKVSHDSKEFTISLGNSHGGHTFAKGDVVSINQEGRICVGTETEPCEKVFTTDGVTLSPYTHTKDGSAGSPSPEVPKTSKKKQKPNG</sequence>
<reference key="1">
    <citation type="journal article" date="2011" name="Mol. Biol. Evol.">
        <title>Unity in variety -- the pan-genome of the Chlamydiae.</title>
        <authorList>
            <person name="Collingro A."/>
            <person name="Tischler P."/>
            <person name="Weinmaier T."/>
            <person name="Penz T."/>
            <person name="Heinz E."/>
            <person name="Brunham R.C."/>
            <person name="Read T.D."/>
            <person name="Bavoil P.M."/>
            <person name="Sachse K."/>
            <person name="Kahane S."/>
            <person name="Friedman M.G."/>
            <person name="Rattei T."/>
            <person name="Myers G.S.A."/>
            <person name="Horn M."/>
        </authorList>
    </citation>
    <scope>NUCLEOTIDE SEQUENCE</scope>
    <source>
        <strain>Z</strain>
    </source>
</reference>
<name>F8L535_SIMNZ</name>
<feature type="transmembrane region" description="Helical" evidence="2">
    <location>
        <begin position="523"/>
        <end position="552"/>
    </location>
</feature>
<keyword evidence="4" id="KW-1185">Reference proteome</keyword>
<feature type="transmembrane region" description="Helical" evidence="2">
    <location>
        <begin position="85"/>
        <end position="102"/>
    </location>
</feature>
<dbReference type="OrthoDB" id="7186940at2"/>
<evidence type="ECO:0000256" key="2">
    <source>
        <dbReference type="SAM" id="Phobius"/>
    </source>
</evidence>
<accession>F8L535</accession>
<dbReference type="KEGG" id="sng:SNE_A00380"/>
<feature type="compositionally biased region" description="Basic residues" evidence="1">
    <location>
        <begin position="994"/>
        <end position="1003"/>
    </location>
</feature>
<keyword evidence="2" id="KW-1133">Transmembrane helix</keyword>
<dbReference type="RefSeq" id="WP_013942383.1">
    <property type="nucleotide sequence ID" value="NC_015713.1"/>
</dbReference>
<gene>
    <name evidence="3" type="ordered locus">SNE_A00380</name>
</gene>
<protein>
    <submittedName>
        <fullName evidence="3">Uncharacterized protein</fullName>
    </submittedName>
</protein>
<keyword evidence="2" id="KW-0472">Membrane</keyword>